<evidence type="ECO:0000313" key="4">
    <source>
        <dbReference type="Proteomes" id="UP001477443"/>
    </source>
</evidence>
<dbReference type="GO" id="GO:0016757">
    <property type="term" value="F:glycosyltransferase activity"/>
    <property type="evidence" value="ECO:0007669"/>
    <property type="project" value="UniProtKB-KW"/>
</dbReference>
<dbReference type="PANTHER" id="PTHR45947:SF3">
    <property type="entry name" value="SULFOQUINOVOSYL TRANSFERASE SQD2"/>
    <property type="match status" value="1"/>
</dbReference>
<dbReference type="SUPFAM" id="SSF53756">
    <property type="entry name" value="UDP-Glycosyltransferase/glycogen phosphorylase"/>
    <property type="match status" value="1"/>
</dbReference>
<dbReference type="PANTHER" id="PTHR45947">
    <property type="entry name" value="SULFOQUINOVOSYL TRANSFERASE SQD2"/>
    <property type="match status" value="1"/>
</dbReference>
<organism evidence="3 4">
    <name type="scientific">Mycoplasmopsis felifaucium</name>
    <dbReference type="NCBI Taxonomy" id="35768"/>
    <lineage>
        <taxon>Bacteria</taxon>
        <taxon>Bacillati</taxon>
        <taxon>Mycoplasmatota</taxon>
        <taxon>Mycoplasmoidales</taxon>
        <taxon>Metamycoplasmataceae</taxon>
        <taxon>Mycoplasmopsis</taxon>
    </lineage>
</organism>
<dbReference type="Proteomes" id="UP001477443">
    <property type="component" value="Chromosome"/>
</dbReference>
<accession>A0ABZ2RRP4</accession>
<dbReference type="InterPro" id="IPR001296">
    <property type="entry name" value="Glyco_trans_1"/>
</dbReference>
<dbReference type="Pfam" id="PF13439">
    <property type="entry name" value="Glyco_transf_4"/>
    <property type="match status" value="1"/>
</dbReference>
<name>A0ABZ2RRP4_9BACT</name>
<evidence type="ECO:0000259" key="2">
    <source>
        <dbReference type="Pfam" id="PF13439"/>
    </source>
</evidence>
<evidence type="ECO:0000313" key="3">
    <source>
        <dbReference type="EMBL" id="WXL29080.1"/>
    </source>
</evidence>
<dbReference type="Pfam" id="PF00534">
    <property type="entry name" value="Glycos_transf_1"/>
    <property type="match status" value="1"/>
</dbReference>
<evidence type="ECO:0000259" key="1">
    <source>
        <dbReference type="Pfam" id="PF00534"/>
    </source>
</evidence>
<keyword evidence="4" id="KW-1185">Reference proteome</keyword>
<dbReference type="RefSeq" id="WP_338822677.1">
    <property type="nucleotide sequence ID" value="NZ_CP148067.1"/>
</dbReference>
<dbReference type="InterPro" id="IPR050194">
    <property type="entry name" value="Glycosyltransferase_grp1"/>
</dbReference>
<keyword evidence="3" id="KW-0328">Glycosyltransferase</keyword>
<protein>
    <submittedName>
        <fullName evidence="3">Glycosyltransferase</fullName>
        <ecNumber evidence="3">2.4.-.-</ecNumber>
    </submittedName>
</protein>
<dbReference type="EC" id="2.4.-.-" evidence="3"/>
<dbReference type="EMBL" id="CP148067">
    <property type="protein sequence ID" value="WXL29080.1"/>
    <property type="molecule type" value="Genomic_DNA"/>
</dbReference>
<dbReference type="Gene3D" id="3.40.50.2000">
    <property type="entry name" value="Glycogen Phosphorylase B"/>
    <property type="match status" value="2"/>
</dbReference>
<keyword evidence="3" id="KW-0808">Transferase</keyword>
<gene>
    <name evidence="3" type="ORF">WG617_00265</name>
</gene>
<dbReference type="InterPro" id="IPR028098">
    <property type="entry name" value="Glyco_trans_4-like_N"/>
</dbReference>
<sequence>MKKYWRDTVDIKELKKRRLRVILINDSYEPVVDGVVRVMENYAREFQKQDVEFLILAPKYKRYDVANDDKLEFKPLRLRTATIKWGGYEVFQTPLNIFQLKDIDAFNPDIIHVHCPFFSGKVALQLKKRYNIPIVCTFHTDFKQAIYNSCKLQWVADLSVKIMNEFFYKCDEVWTVSQIASNWLRHDYKLKKSVRVIPNGTAFAYPDNADLLRNKAISHFNIDTTKKNLLFVSRFVWEKNIKLLLDSYKALIESDDSYSLTMVGGDWKAKEIIKYANRIGILEKIKFTGVVKDPDILKGLYLSHDLFVFLSTFDTFGLVTREAEALKCPVLAVENTASAEGIIDTINGFTVKENINDIVHKITDIFNYHYPFNAIKQEATKIPISWSWVAKTSIKHYYRIIEKYYANQKKKDKYYEREAIKGFKSPWWVYKNSPKE</sequence>
<reference evidence="3" key="1">
    <citation type="submission" date="2024-03" db="EMBL/GenBank/DDBJ databases">
        <title>Complete genome sequence of Mycoplasma felifaucium Z921 isolated from the trachea of a cheetah.</title>
        <authorList>
            <person name="Spergser J."/>
        </authorList>
    </citation>
    <scope>NUCLEOTIDE SEQUENCE [LARGE SCALE GENOMIC DNA]</scope>
    <source>
        <strain evidence="3">Z921</strain>
    </source>
</reference>
<proteinExistence type="predicted"/>
<feature type="domain" description="Glycosyltransferase subfamily 4-like N-terminal" evidence="2">
    <location>
        <begin position="32"/>
        <end position="200"/>
    </location>
</feature>
<feature type="domain" description="Glycosyl transferase family 1" evidence="1">
    <location>
        <begin position="219"/>
        <end position="367"/>
    </location>
</feature>